<dbReference type="AlphaFoldDB" id="A0A552USA1"/>
<dbReference type="EMBL" id="VJVZ01000022">
    <property type="protein sequence ID" value="TRW21088.1"/>
    <property type="molecule type" value="Genomic_DNA"/>
</dbReference>
<keyword evidence="2" id="KW-1185">Reference proteome</keyword>
<protein>
    <submittedName>
        <fullName evidence="1">Uncharacterized protein</fullName>
    </submittedName>
</protein>
<sequence>MNTLPEEKIDTNEVANHYNYPLQGLELLAHRFLEKQGTKKTETNLRLFGKQLRDEIARLQLLLKTQAFALSQEKEIRMLIQRYNSSLTRLLDETLLKKELQNAVPKIADDFYNSYINALEAMIAFLHDYFPEHNSLEQRVPMVSLSKKRKEIVGRLDTIEQKILSHPEEMVAGELFKRLRRFAASGIPITFKIRYRDLRYKDELLRHLNEIRWKNEPEALLTPVEQMLIYLNYNSKAFIKLLIKKITQDIDHLIEPKEKLDTLLLYKKAFRQIRPKPGLVLNPGYHHLGTVLDGWFDEEIRYFEMKLKWSFTTQEDVTTLKKGDKKEEINQLRVLVKLSSDQTGLILRAADELRILVARSLSEVFKTIVPHLSTPHSENLSYKGMRTQSYVAEERDKAIAIEALERIIKKIKEY</sequence>
<evidence type="ECO:0000313" key="1">
    <source>
        <dbReference type="EMBL" id="TRW21088.1"/>
    </source>
</evidence>
<dbReference type="OrthoDB" id="636834at2"/>
<accession>A0A552USA1</accession>
<evidence type="ECO:0000313" key="2">
    <source>
        <dbReference type="Proteomes" id="UP000320643"/>
    </source>
</evidence>
<proteinExistence type="predicted"/>
<gene>
    <name evidence="1" type="ORF">FMM05_20585</name>
</gene>
<organism evidence="1 2">
    <name type="scientific">Flavobacterium zepuense</name>
    <dbReference type="NCBI Taxonomy" id="2593302"/>
    <lineage>
        <taxon>Bacteria</taxon>
        <taxon>Pseudomonadati</taxon>
        <taxon>Bacteroidota</taxon>
        <taxon>Flavobacteriia</taxon>
        <taxon>Flavobacteriales</taxon>
        <taxon>Flavobacteriaceae</taxon>
        <taxon>Flavobacterium</taxon>
    </lineage>
</organism>
<dbReference type="Proteomes" id="UP000320643">
    <property type="component" value="Unassembled WGS sequence"/>
</dbReference>
<name>A0A552USA1_9FLAO</name>
<dbReference type="RefSeq" id="WP_143375315.1">
    <property type="nucleotide sequence ID" value="NZ_VJVZ01000022.1"/>
</dbReference>
<comment type="caution">
    <text evidence="1">The sequence shown here is derived from an EMBL/GenBank/DDBJ whole genome shotgun (WGS) entry which is preliminary data.</text>
</comment>
<reference evidence="1 2" key="1">
    <citation type="submission" date="2019-07" db="EMBL/GenBank/DDBJ databases">
        <title>Flavobacterium sp. nov., isolated from glacier ice.</title>
        <authorList>
            <person name="Liu Q."/>
            <person name="Xin Y.-H."/>
        </authorList>
    </citation>
    <scope>NUCLEOTIDE SEQUENCE [LARGE SCALE GENOMIC DNA]</scope>
    <source>
        <strain evidence="1 2">ZT4R6</strain>
    </source>
</reference>